<dbReference type="EMBL" id="ML121582">
    <property type="protein sequence ID" value="RPB19848.1"/>
    <property type="molecule type" value="Genomic_DNA"/>
</dbReference>
<dbReference type="GO" id="GO:0000287">
    <property type="term" value="F:magnesium ion binding"/>
    <property type="evidence" value="ECO:0007669"/>
    <property type="project" value="TreeGrafter"/>
</dbReference>
<dbReference type="PANTHER" id="PTHR32308">
    <property type="entry name" value="LYASE BETA SUBUNIT, PUTATIVE (AFU_ORTHOLOGUE AFUA_4G13030)-RELATED"/>
    <property type="match status" value="1"/>
</dbReference>
<evidence type="ECO:0000256" key="2">
    <source>
        <dbReference type="ARBA" id="ARBA00022723"/>
    </source>
</evidence>
<gene>
    <name evidence="7" type="ORF">L211DRAFT_793385</name>
</gene>
<dbReference type="InterPro" id="IPR011206">
    <property type="entry name" value="Citrate_lyase_beta/mcl1/mcl2"/>
</dbReference>
<dbReference type="InterPro" id="IPR005000">
    <property type="entry name" value="Aldolase/citrate-lyase_domain"/>
</dbReference>
<accession>A0A3N4LDR2</accession>
<feature type="domain" description="HpcH/HpaI aldolase/citrate lyase" evidence="6">
    <location>
        <begin position="10"/>
        <end position="229"/>
    </location>
</feature>
<evidence type="ECO:0000256" key="3">
    <source>
        <dbReference type="ARBA" id="ARBA00022842"/>
    </source>
</evidence>
<dbReference type="InParanoid" id="A0A3N4LDR2"/>
<dbReference type="InterPro" id="IPR040442">
    <property type="entry name" value="Pyrv_kinase-like_dom_sf"/>
</dbReference>
<feature type="binding site" evidence="5">
    <location>
        <position position="158"/>
    </location>
    <ligand>
        <name>Mg(2+)</name>
        <dbReference type="ChEBI" id="CHEBI:18420"/>
    </ligand>
</feature>
<evidence type="ECO:0000256" key="1">
    <source>
        <dbReference type="ARBA" id="ARBA00001946"/>
    </source>
</evidence>
<dbReference type="GO" id="GO:0016829">
    <property type="term" value="F:lyase activity"/>
    <property type="evidence" value="ECO:0007669"/>
    <property type="project" value="UniProtKB-KW"/>
</dbReference>
<feature type="binding site" evidence="4">
    <location>
        <position position="130"/>
    </location>
    <ligand>
        <name>substrate</name>
    </ligand>
</feature>
<dbReference type="SUPFAM" id="SSF51621">
    <property type="entry name" value="Phosphoenolpyruvate/pyruvate domain"/>
    <property type="match status" value="1"/>
</dbReference>
<keyword evidence="2 5" id="KW-0479">Metal-binding</keyword>
<keyword evidence="3 5" id="KW-0460">Magnesium</keyword>
<dbReference type="OrthoDB" id="1773at2759"/>
<evidence type="ECO:0000313" key="8">
    <source>
        <dbReference type="Proteomes" id="UP000267821"/>
    </source>
</evidence>
<evidence type="ECO:0000313" key="7">
    <source>
        <dbReference type="EMBL" id="RPB19848.1"/>
    </source>
</evidence>
<reference evidence="7 8" key="1">
    <citation type="journal article" date="2018" name="Nat. Ecol. Evol.">
        <title>Pezizomycetes genomes reveal the molecular basis of ectomycorrhizal truffle lifestyle.</title>
        <authorList>
            <person name="Murat C."/>
            <person name="Payen T."/>
            <person name="Noel B."/>
            <person name="Kuo A."/>
            <person name="Morin E."/>
            <person name="Chen J."/>
            <person name="Kohler A."/>
            <person name="Krizsan K."/>
            <person name="Balestrini R."/>
            <person name="Da Silva C."/>
            <person name="Montanini B."/>
            <person name="Hainaut M."/>
            <person name="Levati E."/>
            <person name="Barry K.W."/>
            <person name="Belfiori B."/>
            <person name="Cichocki N."/>
            <person name="Clum A."/>
            <person name="Dockter R.B."/>
            <person name="Fauchery L."/>
            <person name="Guy J."/>
            <person name="Iotti M."/>
            <person name="Le Tacon F."/>
            <person name="Lindquist E.A."/>
            <person name="Lipzen A."/>
            <person name="Malagnac F."/>
            <person name="Mello A."/>
            <person name="Molinier V."/>
            <person name="Miyauchi S."/>
            <person name="Poulain J."/>
            <person name="Riccioni C."/>
            <person name="Rubini A."/>
            <person name="Sitrit Y."/>
            <person name="Splivallo R."/>
            <person name="Traeger S."/>
            <person name="Wang M."/>
            <person name="Zifcakova L."/>
            <person name="Wipf D."/>
            <person name="Zambonelli A."/>
            <person name="Paolocci F."/>
            <person name="Nowrousian M."/>
            <person name="Ottonello S."/>
            <person name="Baldrian P."/>
            <person name="Spatafora J.W."/>
            <person name="Henrissat B."/>
            <person name="Nagy L.G."/>
            <person name="Aury J.M."/>
            <person name="Wincker P."/>
            <person name="Grigoriev I.V."/>
            <person name="Bonfante P."/>
            <person name="Martin F.M."/>
        </authorList>
    </citation>
    <scope>NUCLEOTIDE SEQUENCE [LARGE SCALE GENOMIC DNA]</scope>
    <source>
        <strain evidence="7 8">ATCC MYA-4762</strain>
    </source>
</reference>
<dbReference type="Gene3D" id="3.20.20.60">
    <property type="entry name" value="Phosphoenolpyruvate-binding domains"/>
    <property type="match status" value="1"/>
</dbReference>
<dbReference type="InterPro" id="IPR015813">
    <property type="entry name" value="Pyrv/PenolPyrv_kinase-like_dom"/>
</dbReference>
<name>A0A3N4LDR2_9PEZI</name>
<protein>
    <submittedName>
        <fullName evidence="7">Citrate lyase subunit beta</fullName>
    </submittedName>
</protein>
<dbReference type="PANTHER" id="PTHR32308:SF0">
    <property type="entry name" value="HPCH_HPAI ALDOLASE_CITRATE LYASE DOMAIN-CONTAINING PROTEIN"/>
    <property type="match status" value="1"/>
</dbReference>
<evidence type="ECO:0000256" key="5">
    <source>
        <dbReference type="PIRSR" id="PIRSR015582-2"/>
    </source>
</evidence>
<evidence type="ECO:0000259" key="6">
    <source>
        <dbReference type="Pfam" id="PF03328"/>
    </source>
</evidence>
<sequence>MTSAPLFLRRALLYVPGSSTKMLERSRSLRVDCAIYDLEDSVAIALKPLARSNIQNVLQEPRVAGIQEQAFRINSVQSGLAEDDLGIMRHQLHVDSVVIPKVESASDIKFVHDALEHYGDSKAQIIALIESARAILNLREICTAVPDRLSGLIFAAEDFALDLGLERTPSLLEMLYARQSIVTAAVAHRVSAIDLVCTDYKDNSDDGPLARESRDGVTMGFTGKQIIHPSQVEMVQRLFSPSEARVTWALRVLRANEKAVQEGRGAWTLDGKMIDAPVIMTAEKLVKKAERAGIDTKALWDKYNGIKPEWINPHCCII</sequence>
<dbReference type="Pfam" id="PF03328">
    <property type="entry name" value="HpcH_HpaI"/>
    <property type="match status" value="1"/>
</dbReference>
<proteinExistence type="predicted"/>
<dbReference type="Proteomes" id="UP000267821">
    <property type="component" value="Unassembled WGS sequence"/>
</dbReference>
<feature type="binding site" evidence="4">
    <location>
        <position position="72"/>
    </location>
    <ligand>
        <name>substrate</name>
    </ligand>
</feature>
<feature type="binding site" evidence="5">
    <location>
        <position position="130"/>
    </location>
    <ligand>
        <name>Mg(2+)</name>
        <dbReference type="ChEBI" id="CHEBI:18420"/>
    </ligand>
</feature>
<evidence type="ECO:0000256" key="4">
    <source>
        <dbReference type="PIRSR" id="PIRSR015582-1"/>
    </source>
</evidence>
<comment type="cofactor">
    <cofactor evidence="1">
        <name>Mg(2+)</name>
        <dbReference type="ChEBI" id="CHEBI:18420"/>
    </cofactor>
</comment>
<keyword evidence="8" id="KW-1185">Reference proteome</keyword>
<dbReference type="PIRSF" id="PIRSF015582">
    <property type="entry name" value="Cit_lyase_B"/>
    <property type="match status" value="1"/>
</dbReference>
<dbReference type="GO" id="GO:0006107">
    <property type="term" value="P:oxaloacetate metabolic process"/>
    <property type="evidence" value="ECO:0007669"/>
    <property type="project" value="TreeGrafter"/>
</dbReference>
<keyword evidence="7" id="KW-0456">Lyase</keyword>
<dbReference type="AlphaFoldDB" id="A0A3N4LDR2"/>
<dbReference type="STRING" id="1051890.A0A3N4LDR2"/>
<organism evidence="7 8">
    <name type="scientific">Terfezia boudieri ATCC MYA-4762</name>
    <dbReference type="NCBI Taxonomy" id="1051890"/>
    <lineage>
        <taxon>Eukaryota</taxon>
        <taxon>Fungi</taxon>
        <taxon>Dikarya</taxon>
        <taxon>Ascomycota</taxon>
        <taxon>Pezizomycotina</taxon>
        <taxon>Pezizomycetes</taxon>
        <taxon>Pezizales</taxon>
        <taxon>Pezizaceae</taxon>
        <taxon>Terfezia</taxon>
    </lineage>
</organism>